<feature type="compositionally biased region" description="Low complexity" evidence="10">
    <location>
        <begin position="396"/>
        <end position="407"/>
    </location>
</feature>
<dbReference type="GeneID" id="106074540"/>
<keyword evidence="8 9" id="KW-0807">Transducer</keyword>
<protein>
    <submittedName>
        <fullName evidence="14">G-protein coupled receptor moody-like</fullName>
    </submittedName>
</protein>
<evidence type="ECO:0000259" key="12">
    <source>
        <dbReference type="PROSITE" id="PS50262"/>
    </source>
</evidence>
<gene>
    <name evidence="14" type="primary">LOC106074540</name>
</gene>
<evidence type="ECO:0000256" key="5">
    <source>
        <dbReference type="ARBA" id="ARBA00023040"/>
    </source>
</evidence>
<dbReference type="OMA" id="MACTWIV"/>
<keyword evidence="3 9" id="KW-0812">Transmembrane</keyword>
<evidence type="ECO:0000256" key="2">
    <source>
        <dbReference type="ARBA" id="ARBA00022475"/>
    </source>
</evidence>
<feature type="transmembrane region" description="Helical" evidence="11">
    <location>
        <begin position="157"/>
        <end position="183"/>
    </location>
</feature>
<evidence type="ECO:0000256" key="9">
    <source>
        <dbReference type="RuleBase" id="RU000688"/>
    </source>
</evidence>
<feature type="transmembrane region" description="Helical" evidence="11">
    <location>
        <begin position="203"/>
        <end position="228"/>
    </location>
</feature>
<evidence type="ECO:0000256" key="10">
    <source>
        <dbReference type="SAM" id="MobiDB-lite"/>
    </source>
</evidence>
<feature type="transmembrane region" description="Helical" evidence="11">
    <location>
        <begin position="116"/>
        <end position="136"/>
    </location>
</feature>
<proteinExistence type="inferred from homology"/>
<dbReference type="AlphaFoldDB" id="A0A9W3A9K1"/>
<dbReference type="SMART" id="SM01381">
    <property type="entry name" value="7TM_GPCR_Srsx"/>
    <property type="match status" value="1"/>
</dbReference>
<dbReference type="CDD" id="cd00637">
    <property type="entry name" value="7tm_classA_rhodopsin-like"/>
    <property type="match status" value="1"/>
</dbReference>
<dbReference type="SUPFAM" id="SSF81321">
    <property type="entry name" value="Family A G protein-coupled receptor-like"/>
    <property type="match status" value="1"/>
</dbReference>
<dbReference type="RefSeq" id="XP_055883935.1">
    <property type="nucleotide sequence ID" value="XM_056027960.1"/>
</dbReference>
<feature type="domain" description="G-protein coupled receptors family 1 profile" evidence="12">
    <location>
        <begin position="57"/>
        <end position="312"/>
    </location>
</feature>
<keyword evidence="2" id="KW-1003">Cell membrane</keyword>
<feature type="transmembrane region" description="Helical" evidence="11">
    <location>
        <begin position="39"/>
        <end position="66"/>
    </location>
</feature>
<dbReference type="PROSITE" id="PS00237">
    <property type="entry name" value="G_PROTEIN_RECEP_F1_1"/>
    <property type="match status" value="1"/>
</dbReference>
<sequence length="430" mass="49059">MFNNTSALVERVLYHTVTMDINNPNNEQVVHLEDSEWTALVAVITLMTVIIALGSFGNILVTMAIIQNRKLRTVSNLFVANLSICDLMFVSVVLPVNMYTYLTDGWHYQEEICKFIGFLGYTLTGTTIMTITLIAWNRYKLVVDVSKYKHLFRKSNMAVMMACTWIVPVVCLQPAVSGAWGHFGYIPMLSSCNLGLDNSSQTFKIFLLIVRAAIPCGLIIYYYTAIYVTTRASHQRLRFLSSTTTNSMRLNNQRREMRLTRMMIAIFLVFVLSYFPCTISSVIDWSRMLSKTFHMFCQTSVFLGSAINPLLYGFMNEQFRTAYYQILTCRVMCRHCRSTKNRHTYDEETENQNAALSHRENTLDNGCPEESDWALRRVWDNLSENAESRQSETCHSNTSTKGSTSTTDCQVSLDDTSGIQKLLSCKSEIP</sequence>
<keyword evidence="6 11" id="KW-0472">Membrane</keyword>
<dbReference type="PROSITE" id="PS50262">
    <property type="entry name" value="G_PROTEIN_RECEP_F1_2"/>
    <property type="match status" value="1"/>
</dbReference>
<dbReference type="GO" id="GO:0004930">
    <property type="term" value="F:G protein-coupled receptor activity"/>
    <property type="evidence" value="ECO:0007669"/>
    <property type="project" value="UniProtKB-KW"/>
</dbReference>
<dbReference type="Proteomes" id="UP001165740">
    <property type="component" value="Chromosome 4"/>
</dbReference>
<evidence type="ECO:0000256" key="1">
    <source>
        <dbReference type="ARBA" id="ARBA00004651"/>
    </source>
</evidence>
<evidence type="ECO:0000256" key="7">
    <source>
        <dbReference type="ARBA" id="ARBA00023170"/>
    </source>
</evidence>
<dbReference type="InterPro" id="IPR000276">
    <property type="entry name" value="GPCR_Rhodpsn"/>
</dbReference>
<keyword evidence="4 11" id="KW-1133">Transmembrane helix</keyword>
<dbReference type="OrthoDB" id="6147329at2759"/>
<dbReference type="PANTHER" id="PTHR24228:SF74">
    <property type="entry name" value="G-PROTEIN COUPLED RECEPTORS FAMILY 1 PROFILE DOMAIN-CONTAINING PROTEIN"/>
    <property type="match status" value="1"/>
</dbReference>
<dbReference type="Gene3D" id="1.20.1070.10">
    <property type="entry name" value="Rhodopsin 7-helix transmembrane proteins"/>
    <property type="match status" value="1"/>
</dbReference>
<dbReference type="PANTHER" id="PTHR24228">
    <property type="entry name" value="B2 BRADYKININ RECEPTOR/ANGIOTENSIN II RECEPTOR"/>
    <property type="match status" value="1"/>
</dbReference>
<comment type="subcellular location">
    <subcellularLocation>
        <location evidence="1">Cell membrane</location>
        <topology evidence="1">Multi-pass membrane protein</topology>
    </subcellularLocation>
</comment>
<feature type="transmembrane region" description="Helical" evidence="11">
    <location>
        <begin position="293"/>
        <end position="314"/>
    </location>
</feature>
<comment type="similarity">
    <text evidence="9">Belongs to the G-protein coupled receptor 1 family.</text>
</comment>
<reference evidence="14" key="1">
    <citation type="submission" date="2025-08" db="UniProtKB">
        <authorList>
            <consortium name="RefSeq"/>
        </authorList>
    </citation>
    <scope>IDENTIFICATION</scope>
</reference>
<dbReference type="InterPro" id="IPR017452">
    <property type="entry name" value="GPCR_Rhodpsn_7TM"/>
</dbReference>
<keyword evidence="7 9" id="KW-0675">Receptor</keyword>
<feature type="transmembrane region" description="Helical" evidence="11">
    <location>
        <begin position="78"/>
        <end position="96"/>
    </location>
</feature>
<feature type="region of interest" description="Disordered" evidence="10">
    <location>
        <begin position="347"/>
        <end position="367"/>
    </location>
</feature>
<keyword evidence="13" id="KW-1185">Reference proteome</keyword>
<evidence type="ECO:0000313" key="14">
    <source>
        <dbReference type="RefSeq" id="XP_055883935.1"/>
    </source>
</evidence>
<evidence type="ECO:0000256" key="11">
    <source>
        <dbReference type="SAM" id="Phobius"/>
    </source>
</evidence>
<dbReference type="GO" id="GO:0005886">
    <property type="term" value="C:plasma membrane"/>
    <property type="evidence" value="ECO:0007669"/>
    <property type="project" value="UniProtKB-SubCell"/>
</dbReference>
<evidence type="ECO:0000256" key="3">
    <source>
        <dbReference type="ARBA" id="ARBA00022692"/>
    </source>
</evidence>
<feature type="transmembrane region" description="Helical" evidence="11">
    <location>
        <begin position="259"/>
        <end position="281"/>
    </location>
</feature>
<keyword evidence="5 9" id="KW-0297">G-protein coupled receptor</keyword>
<evidence type="ECO:0000256" key="6">
    <source>
        <dbReference type="ARBA" id="ARBA00023136"/>
    </source>
</evidence>
<accession>A0A9W3A9K1</accession>
<dbReference type="PRINTS" id="PR00237">
    <property type="entry name" value="GPCRRHODOPSN"/>
</dbReference>
<evidence type="ECO:0000313" key="13">
    <source>
        <dbReference type="Proteomes" id="UP001165740"/>
    </source>
</evidence>
<dbReference type="Pfam" id="PF00001">
    <property type="entry name" value="7tm_1"/>
    <property type="match status" value="1"/>
</dbReference>
<name>A0A9W3A9K1_BIOGL</name>
<evidence type="ECO:0000256" key="4">
    <source>
        <dbReference type="ARBA" id="ARBA00022989"/>
    </source>
</evidence>
<feature type="region of interest" description="Disordered" evidence="10">
    <location>
        <begin position="389"/>
        <end position="410"/>
    </location>
</feature>
<evidence type="ECO:0000256" key="8">
    <source>
        <dbReference type="ARBA" id="ARBA00023224"/>
    </source>
</evidence>
<organism evidence="13 14">
    <name type="scientific">Biomphalaria glabrata</name>
    <name type="common">Bloodfluke planorb</name>
    <name type="synonym">Freshwater snail</name>
    <dbReference type="NCBI Taxonomy" id="6526"/>
    <lineage>
        <taxon>Eukaryota</taxon>
        <taxon>Metazoa</taxon>
        <taxon>Spiralia</taxon>
        <taxon>Lophotrochozoa</taxon>
        <taxon>Mollusca</taxon>
        <taxon>Gastropoda</taxon>
        <taxon>Heterobranchia</taxon>
        <taxon>Euthyneura</taxon>
        <taxon>Panpulmonata</taxon>
        <taxon>Hygrophila</taxon>
        <taxon>Lymnaeoidea</taxon>
        <taxon>Planorbidae</taxon>
        <taxon>Biomphalaria</taxon>
    </lineage>
</organism>